<comment type="caution">
    <text evidence="6">The sequence shown here is derived from an EMBL/GenBank/DDBJ whole genome shotgun (WGS) entry which is preliminary data.</text>
</comment>
<keyword evidence="1 4" id="KW-0812">Transmembrane</keyword>
<dbReference type="Gene3D" id="1.20.1250.20">
    <property type="entry name" value="MFS general substrate transporter like domains"/>
    <property type="match status" value="2"/>
</dbReference>
<evidence type="ECO:0000256" key="2">
    <source>
        <dbReference type="ARBA" id="ARBA00022989"/>
    </source>
</evidence>
<keyword evidence="2 4" id="KW-1133">Transmembrane helix</keyword>
<accession>A0A1G2SGH8</accession>
<evidence type="ECO:0000256" key="1">
    <source>
        <dbReference type="ARBA" id="ARBA00022692"/>
    </source>
</evidence>
<dbReference type="STRING" id="1802727.A2937_01990"/>
<dbReference type="PANTHER" id="PTHR23526">
    <property type="entry name" value="INTEGRAL MEMBRANE TRANSPORT PROTEIN-RELATED"/>
    <property type="match status" value="1"/>
</dbReference>
<dbReference type="Proteomes" id="UP000177987">
    <property type="component" value="Unassembled WGS sequence"/>
</dbReference>
<feature type="transmembrane region" description="Helical" evidence="4">
    <location>
        <begin position="44"/>
        <end position="64"/>
    </location>
</feature>
<dbReference type="InterPro" id="IPR011701">
    <property type="entry name" value="MFS"/>
</dbReference>
<keyword evidence="3 4" id="KW-0472">Membrane</keyword>
<dbReference type="InterPro" id="IPR052528">
    <property type="entry name" value="Sugar_transport-like"/>
</dbReference>
<feature type="transmembrane region" description="Helical" evidence="4">
    <location>
        <begin position="168"/>
        <end position="186"/>
    </location>
</feature>
<dbReference type="PROSITE" id="PS50850">
    <property type="entry name" value="MFS"/>
    <property type="match status" value="1"/>
</dbReference>
<feature type="transmembrane region" description="Helical" evidence="4">
    <location>
        <begin position="251"/>
        <end position="271"/>
    </location>
</feature>
<protein>
    <recommendedName>
        <fullName evidence="5">Major facilitator superfamily (MFS) profile domain-containing protein</fullName>
    </recommendedName>
</protein>
<sequence>MPKPLSRKTLFLLVYLSSFLYSFHYALPLYIESSFIVQFLPTEHLVGLIFSVAAVFTAITTFLFPRFLRRVGNYRATLTTMGLEVAVLTGLAICSGAFVASPLLVVPLFVLHQVLTNIIFLNLDSFVESFSEDSKTGGIRGVFMTVINVAIAVAPFVAGLMLTDHDFWRVYLAAAAFMALGFFVVAKNFRNHPDPVYHVPAFRDTFRTVTGSHDLHSIIFMHFLLAFFYAWMVIYTPIYLNKHMGISMNDILSIITPVMLVPFILFEVGLGKVADAKLGEKEILTAGFLLTAVTTAGLSWITTSSVLVWAVALFLTRTGASAVEVMTESYFYKKIGPGDIHLVTFMRTMRTSAYIIGPLLGSIVLSLVDYRYLFLVLGIIMLTALPYALTIKDTK</sequence>
<dbReference type="AlphaFoldDB" id="A0A1G2SGH8"/>
<dbReference type="EMBL" id="MHUW01000013">
    <property type="protein sequence ID" value="OHA83822.1"/>
    <property type="molecule type" value="Genomic_DNA"/>
</dbReference>
<feature type="transmembrane region" description="Helical" evidence="4">
    <location>
        <begin position="372"/>
        <end position="389"/>
    </location>
</feature>
<dbReference type="InterPro" id="IPR020846">
    <property type="entry name" value="MFS_dom"/>
</dbReference>
<evidence type="ECO:0000313" key="6">
    <source>
        <dbReference type="EMBL" id="OHA83822.1"/>
    </source>
</evidence>
<feature type="transmembrane region" description="Helical" evidence="4">
    <location>
        <begin position="217"/>
        <end position="239"/>
    </location>
</feature>
<evidence type="ECO:0000313" key="7">
    <source>
        <dbReference type="Proteomes" id="UP000177987"/>
    </source>
</evidence>
<feature type="transmembrane region" description="Helical" evidence="4">
    <location>
        <begin position="348"/>
        <end position="366"/>
    </location>
</feature>
<gene>
    <name evidence="6" type="ORF">A2937_01990</name>
</gene>
<name>A0A1G2SGH8_9BACT</name>
<feature type="transmembrane region" description="Helical" evidence="4">
    <location>
        <begin position="142"/>
        <end position="162"/>
    </location>
</feature>
<reference evidence="6 7" key="1">
    <citation type="journal article" date="2016" name="Nat. Commun.">
        <title>Thousands of microbial genomes shed light on interconnected biogeochemical processes in an aquifer system.</title>
        <authorList>
            <person name="Anantharaman K."/>
            <person name="Brown C.T."/>
            <person name="Hug L.A."/>
            <person name="Sharon I."/>
            <person name="Castelle C.J."/>
            <person name="Probst A.J."/>
            <person name="Thomas B.C."/>
            <person name="Singh A."/>
            <person name="Wilkins M.J."/>
            <person name="Karaoz U."/>
            <person name="Brodie E.L."/>
            <person name="Williams K.H."/>
            <person name="Hubbard S.S."/>
            <person name="Banfield J.F."/>
        </authorList>
    </citation>
    <scope>NUCLEOTIDE SEQUENCE [LARGE SCALE GENOMIC DNA]</scope>
</reference>
<dbReference type="Pfam" id="PF07690">
    <property type="entry name" value="MFS_1"/>
    <property type="match status" value="1"/>
</dbReference>
<dbReference type="PANTHER" id="PTHR23526:SF4">
    <property type="entry name" value="INTEGRAL MEMBRANE TRANSPORT PROTEIN"/>
    <property type="match status" value="1"/>
</dbReference>
<organism evidence="6 7">
    <name type="scientific">Candidatus Yonathbacteria bacterium RIFCSPLOWO2_01_FULL_47_33b</name>
    <dbReference type="NCBI Taxonomy" id="1802727"/>
    <lineage>
        <taxon>Bacteria</taxon>
        <taxon>Candidatus Yonathiibacteriota</taxon>
    </lineage>
</organism>
<evidence type="ECO:0000259" key="5">
    <source>
        <dbReference type="PROSITE" id="PS50850"/>
    </source>
</evidence>
<proteinExistence type="predicted"/>
<evidence type="ECO:0000256" key="3">
    <source>
        <dbReference type="ARBA" id="ARBA00023136"/>
    </source>
</evidence>
<feature type="transmembrane region" description="Helical" evidence="4">
    <location>
        <begin position="283"/>
        <end position="301"/>
    </location>
</feature>
<dbReference type="GO" id="GO:0022857">
    <property type="term" value="F:transmembrane transporter activity"/>
    <property type="evidence" value="ECO:0007669"/>
    <property type="project" value="InterPro"/>
</dbReference>
<feature type="domain" description="Major facilitator superfamily (MFS) profile" evidence="5">
    <location>
        <begin position="10"/>
        <end position="395"/>
    </location>
</feature>
<dbReference type="InterPro" id="IPR036259">
    <property type="entry name" value="MFS_trans_sf"/>
</dbReference>
<evidence type="ECO:0000256" key="4">
    <source>
        <dbReference type="SAM" id="Phobius"/>
    </source>
</evidence>
<dbReference type="SUPFAM" id="SSF103473">
    <property type="entry name" value="MFS general substrate transporter"/>
    <property type="match status" value="1"/>
</dbReference>